<evidence type="ECO:0000313" key="2">
    <source>
        <dbReference type="Proteomes" id="UP000499080"/>
    </source>
</evidence>
<evidence type="ECO:0008006" key="3">
    <source>
        <dbReference type="Google" id="ProtNLM"/>
    </source>
</evidence>
<dbReference type="GO" id="GO:0003676">
    <property type="term" value="F:nucleic acid binding"/>
    <property type="evidence" value="ECO:0007669"/>
    <property type="project" value="InterPro"/>
</dbReference>
<sequence>MQSGGACPPTRRRRERCRPNDVNIGGRCLAVAWPMMFCCLGSIRAISNPKSKSTIARSVFRLFLSNPNIHISRIKAHADYPENEKADYLAKEAIRTGLPYNILLPVSYVKSQLRQLLIRDWQDTWKNGKTDRLVNKLLPIVSLHSQNWPPRELSIFFTEHGPFPTYLKRFRLAQSDNCNCEAVGSSLHYATECIFTLSYHLRTPLPAYFIPWRKSVIENKTLRIKICDIIRFIHQNNDIFKII</sequence>
<protein>
    <recommendedName>
        <fullName evidence="3">RNase H type-1 domain-containing protein</fullName>
    </recommendedName>
</protein>
<dbReference type="SUPFAM" id="SSF53098">
    <property type="entry name" value="Ribonuclease H-like"/>
    <property type="match status" value="1"/>
</dbReference>
<accession>A0A4Y2NCK8</accession>
<dbReference type="Gene3D" id="3.30.420.10">
    <property type="entry name" value="Ribonuclease H-like superfamily/Ribonuclease H"/>
    <property type="match status" value="1"/>
</dbReference>
<gene>
    <name evidence="1" type="ORF">AVEN_263217_1</name>
</gene>
<comment type="caution">
    <text evidence="1">The sequence shown here is derived from an EMBL/GenBank/DDBJ whole genome shotgun (WGS) entry which is preliminary data.</text>
</comment>
<keyword evidence="2" id="KW-1185">Reference proteome</keyword>
<dbReference type="EMBL" id="BGPR01286325">
    <property type="protein sequence ID" value="GBN35887.1"/>
    <property type="molecule type" value="Genomic_DNA"/>
</dbReference>
<dbReference type="AlphaFoldDB" id="A0A4Y2NCK8"/>
<dbReference type="InterPro" id="IPR012337">
    <property type="entry name" value="RNaseH-like_sf"/>
</dbReference>
<dbReference type="InterPro" id="IPR036397">
    <property type="entry name" value="RNaseH_sf"/>
</dbReference>
<dbReference type="Proteomes" id="UP000499080">
    <property type="component" value="Unassembled WGS sequence"/>
</dbReference>
<proteinExistence type="predicted"/>
<name>A0A4Y2NCK8_ARAVE</name>
<evidence type="ECO:0000313" key="1">
    <source>
        <dbReference type="EMBL" id="GBN35887.1"/>
    </source>
</evidence>
<organism evidence="1 2">
    <name type="scientific">Araneus ventricosus</name>
    <name type="common">Orbweaver spider</name>
    <name type="synonym">Epeira ventricosa</name>
    <dbReference type="NCBI Taxonomy" id="182803"/>
    <lineage>
        <taxon>Eukaryota</taxon>
        <taxon>Metazoa</taxon>
        <taxon>Ecdysozoa</taxon>
        <taxon>Arthropoda</taxon>
        <taxon>Chelicerata</taxon>
        <taxon>Arachnida</taxon>
        <taxon>Araneae</taxon>
        <taxon>Araneomorphae</taxon>
        <taxon>Entelegynae</taxon>
        <taxon>Araneoidea</taxon>
        <taxon>Araneidae</taxon>
        <taxon>Araneus</taxon>
    </lineage>
</organism>
<reference evidence="1 2" key="1">
    <citation type="journal article" date="2019" name="Sci. Rep.">
        <title>Orb-weaving spider Araneus ventricosus genome elucidates the spidroin gene catalogue.</title>
        <authorList>
            <person name="Kono N."/>
            <person name="Nakamura H."/>
            <person name="Ohtoshi R."/>
            <person name="Moran D.A.P."/>
            <person name="Shinohara A."/>
            <person name="Yoshida Y."/>
            <person name="Fujiwara M."/>
            <person name="Mori M."/>
            <person name="Tomita M."/>
            <person name="Arakawa K."/>
        </authorList>
    </citation>
    <scope>NUCLEOTIDE SEQUENCE [LARGE SCALE GENOMIC DNA]</scope>
</reference>